<evidence type="ECO:0000256" key="2">
    <source>
        <dbReference type="ARBA" id="ARBA00005362"/>
    </source>
</evidence>
<evidence type="ECO:0000256" key="3">
    <source>
        <dbReference type="ARBA" id="ARBA00022475"/>
    </source>
</evidence>
<dbReference type="EMBL" id="BBMN01000009">
    <property type="protein sequence ID" value="GAL06068.1"/>
    <property type="molecule type" value="Genomic_DNA"/>
</dbReference>
<evidence type="ECO:0000256" key="1">
    <source>
        <dbReference type="ARBA" id="ARBA00004236"/>
    </source>
</evidence>
<evidence type="ECO:0000313" key="7">
    <source>
        <dbReference type="EMBL" id="GAL06068.1"/>
    </source>
</evidence>
<evidence type="ECO:0000256" key="4">
    <source>
        <dbReference type="ARBA" id="ARBA00022692"/>
    </source>
</evidence>
<dbReference type="AlphaFoldDB" id="A0A090QUZ7"/>
<protein>
    <submittedName>
        <fullName evidence="7">Smp-like protein</fullName>
    </submittedName>
</protein>
<keyword evidence="5" id="KW-1133">Transmembrane helix</keyword>
<accession>A0A090QUZ7</accession>
<organism evidence="7 8">
    <name type="scientific">Photobacterium aphoticum</name>
    <dbReference type="NCBI Taxonomy" id="754436"/>
    <lineage>
        <taxon>Bacteria</taxon>
        <taxon>Pseudomonadati</taxon>
        <taxon>Pseudomonadota</taxon>
        <taxon>Gammaproteobacteria</taxon>
        <taxon>Vibrionales</taxon>
        <taxon>Vibrionaceae</taxon>
        <taxon>Photobacterium</taxon>
    </lineage>
</organism>
<dbReference type="eggNOG" id="COG3726">
    <property type="taxonomic scope" value="Bacteria"/>
</dbReference>
<evidence type="ECO:0000313" key="8">
    <source>
        <dbReference type="Proteomes" id="UP000029227"/>
    </source>
</evidence>
<keyword evidence="3" id="KW-1003">Cell membrane</keyword>
<evidence type="ECO:0000256" key="5">
    <source>
        <dbReference type="ARBA" id="ARBA00022989"/>
    </source>
</evidence>
<dbReference type="Proteomes" id="UP000029227">
    <property type="component" value="Unassembled WGS sequence"/>
</dbReference>
<comment type="caution">
    <text evidence="7">The sequence shown here is derived from an EMBL/GenBank/DDBJ whole genome shotgun (WGS) entry which is preliminary data.</text>
</comment>
<comment type="similarity">
    <text evidence="2">Belongs to the Smp family.</text>
</comment>
<dbReference type="Pfam" id="PF10144">
    <property type="entry name" value="SMP_2"/>
    <property type="match status" value="1"/>
</dbReference>
<keyword evidence="6" id="KW-0472">Membrane</keyword>
<proteinExistence type="inferred from homology"/>
<sequence>MFVLFGCIAAIITMVEYGSDLTKRNYQALSEQTQTLTRLMARQAAQTASADVVEKNQDKLQVLVERLADEG</sequence>
<dbReference type="STRING" id="754436.JCM19237_1708"/>
<gene>
    <name evidence="7" type="ORF">JCM19237_1708</name>
</gene>
<keyword evidence="4" id="KW-0812">Transmembrane</keyword>
<name>A0A090QUZ7_9GAMM</name>
<dbReference type="GO" id="GO:0005886">
    <property type="term" value="C:plasma membrane"/>
    <property type="evidence" value="ECO:0007669"/>
    <property type="project" value="UniProtKB-SubCell"/>
</dbReference>
<dbReference type="InterPro" id="IPR019305">
    <property type="entry name" value="Uncharacterised_Smp"/>
</dbReference>
<evidence type="ECO:0000256" key="6">
    <source>
        <dbReference type="ARBA" id="ARBA00023136"/>
    </source>
</evidence>
<reference evidence="7 8" key="1">
    <citation type="journal article" date="2014" name="Genome Announc.">
        <title>Draft Genome Sequences of Two Vibrionaceae Species, Vibrio ponticus C121 and Photobacterium aphoticum C119, Isolated as Coral Reef Microbiota.</title>
        <authorList>
            <person name="Al-saari N."/>
            <person name="Meirelles P.M."/>
            <person name="Mino S."/>
            <person name="Suda W."/>
            <person name="Oshima K."/>
            <person name="Hattori M."/>
            <person name="Ohkuma M."/>
            <person name="Thompson F.L."/>
            <person name="Gomez-Gil B."/>
            <person name="Sawabe T."/>
            <person name="Sawabe T."/>
        </authorList>
    </citation>
    <scope>NUCLEOTIDE SEQUENCE [LARGE SCALE GENOMIC DNA]</scope>
    <source>
        <strain evidence="7 8">JCM 19237</strain>
    </source>
</reference>
<comment type="subcellular location">
    <subcellularLocation>
        <location evidence="1">Cell membrane</location>
    </subcellularLocation>
</comment>